<proteinExistence type="predicted"/>
<evidence type="ECO:0000313" key="2">
    <source>
        <dbReference type="WBParaSite" id="RSKR_0000753500.1"/>
    </source>
</evidence>
<accession>A0AC35U436</accession>
<dbReference type="WBParaSite" id="RSKR_0000753500.1">
    <property type="protein sequence ID" value="RSKR_0000753500.1"/>
    <property type="gene ID" value="RSKR_0000753500"/>
</dbReference>
<sequence>MISDTNGPLPPNWEVAYSDNGEKYFVNHNMGTTQWDDPRDLPKGWEKAEDSKVGTFYVDHVNKTTQHEKPSTAAVPLYESNTSTRKKVKAVETSQNVETSLDDSVLKTNKSVNVYNTAPVSTHYSTNPKKAIYQASTITTSSTFLPKPRLPPLHTTQSYGAGSKMLDNRWNESSSQFYSFTTDPAKLNGRFISTSIIKGPKGFGFSLIGNDSNNIEPEFIQIKNIIPGGPADANGVLKSGDVLVSINDQLMLGAHQNDVIKVCRSLDIGEAVNLEICRGYALNIPANNKVITENVYATSAEFQNNYQYIPVNVTKNHANFGFTITDTSLGHQIANIHNFGQCPELHEGDVILEVDGEDIQGRAHHNVIRKLQEIQPNTTIGLVVKRMATTRHRSRTPTAAFRYGEGTTKSNITINPRSKTPAPKGSNTMNGRRHYDRPSIESINASSNYQSMRSTRHEESGSRLRQSNTTLGFNNVPSYVPLNNTALSRPITVNLMKKPDGFGFRLTGGSEANLELSVSEIVKNGAAELDGRLRVNDVITQIDNTPVIGFSHSHAVNLIKKAAENGHIKLLIKRNSDQPFIPRSASLPIGQNLNWEQQHFYDVTLVKRDEEEFGCVIVSLQEMKGKYIGNFLRDSPSVNCGKLFIGDHVVAVNGIPTYNLSHAEAISLFKNCGNIVILTIDPKGRLDIEQYGLFNDNHEYSQKFKLNNDSIKDGSEYDGQYRQSNFYGTHQKQQLNNAYNVSEERSHYESNKQINGIYEHSNYDGSTFSAFNLPYNRQTPEERPYSSESLISIKLAKSDRGFGFSIRGGWEFMKMPLYILKIAEVGPAAADGRLRVADQIREINGFSTKEMTHARAIELIKDSSEVTLLICRKVFA</sequence>
<evidence type="ECO:0000313" key="1">
    <source>
        <dbReference type="Proteomes" id="UP000095286"/>
    </source>
</evidence>
<reference evidence="2" key="1">
    <citation type="submission" date="2016-11" db="UniProtKB">
        <authorList>
            <consortium name="WormBaseParasite"/>
        </authorList>
    </citation>
    <scope>IDENTIFICATION</scope>
    <source>
        <strain evidence="2">KR3021</strain>
    </source>
</reference>
<name>A0AC35U436_9BILA</name>
<organism evidence="1 2">
    <name type="scientific">Rhabditophanes sp. KR3021</name>
    <dbReference type="NCBI Taxonomy" id="114890"/>
    <lineage>
        <taxon>Eukaryota</taxon>
        <taxon>Metazoa</taxon>
        <taxon>Ecdysozoa</taxon>
        <taxon>Nematoda</taxon>
        <taxon>Chromadorea</taxon>
        <taxon>Rhabditida</taxon>
        <taxon>Tylenchina</taxon>
        <taxon>Panagrolaimomorpha</taxon>
        <taxon>Strongyloidoidea</taxon>
        <taxon>Alloionematidae</taxon>
        <taxon>Rhabditophanes</taxon>
    </lineage>
</organism>
<dbReference type="Proteomes" id="UP000095286">
    <property type="component" value="Unplaced"/>
</dbReference>
<protein>
    <submittedName>
        <fullName evidence="2">Membrane-associated guanylate kinase, WW and PDZ domain-containing protein 1</fullName>
    </submittedName>
</protein>